<comment type="caution">
    <text evidence="1">The sequence shown here is derived from an EMBL/GenBank/DDBJ whole genome shotgun (WGS) entry which is preliminary data.</text>
</comment>
<evidence type="ECO:0000313" key="1">
    <source>
        <dbReference type="EMBL" id="RID83832.1"/>
    </source>
</evidence>
<name>A0A398B249_9BACI</name>
<dbReference type="RefSeq" id="WP_119113607.1">
    <property type="nucleotide sequence ID" value="NZ_CBCSEO010000005.1"/>
</dbReference>
<dbReference type="OrthoDB" id="2691912at2"/>
<protein>
    <recommendedName>
        <fullName evidence="3">LysM domain-containing protein</fullName>
    </recommendedName>
</protein>
<dbReference type="EMBL" id="QWVT01000024">
    <property type="protein sequence ID" value="RID83832.1"/>
    <property type="molecule type" value="Genomic_DNA"/>
</dbReference>
<accession>A0A398B249</accession>
<evidence type="ECO:0000313" key="2">
    <source>
        <dbReference type="Proteomes" id="UP000265816"/>
    </source>
</evidence>
<keyword evidence="2" id="KW-1185">Reference proteome</keyword>
<proteinExistence type="predicted"/>
<sequence length="113" mass="12288">MKRIGGLLLLLMLIYSIYIDLTVGTIPTVVGGSKPASIQQTDAKPEGTSNLAYFNYKVKPGDTVLSVLEKQIGGPLPVPVTKAVDDFQKLNGKRPENINFGKTYKFPDYGQAD</sequence>
<organism evidence="1 2">
    <name type="scientific">Mesobacillus zeae</name>
    <dbReference type="NCBI Taxonomy" id="1917180"/>
    <lineage>
        <taxon>Bacteria</taxon>
        <taxon>Bacillati</taxon>
        <taxon>Bacillota</taxon>
        <taxon>Bacilli</taxon>
        <taxon>Bacillales</taxon>
        <taxon>Bacillaceae</taxon>
        <taxon>Mesobacillus</taxon>
    </lineage>
</organism>
<reference evidence="1 2" key="1">
    <citation type="submission" date="2018-08" db="EMBL/GenBank/DDBJ databases">
        <title>Bacillus jemisoniae sp. nov., Bacillus chryseoplanitiae sp. nov., Bacillus resnikiae sp. nov., and Bacillus frankliniae sp. nov., isolated from Viking spacecraft and associated surfaces.</title>
        <authorList>
            <person name="Seuylemezian A."/>
            <person name="Vaishampayan P."/>
        </authorList>
    </citation>
    <scope>NUCLEOTIDE SEQUENCE [LARGE SCALE GENOMIC DNA]</scope>
    <source>
        <strain evidence="1 2">JJ-247</strain>
    </source>
</reference>
<evidence type="ECO:0008006" key="3">
    <source>
        <dbReference type="Google" id="ProtNLM"/>
    </source>
</evidence>
<dbReference type="Proteomes" id="UP000265816">
    <property type="component" value="Unassembled WGS sequence"/>
</dbReference>
<dbReference type="AlphaFoldDB" id="A0A398B249"/>
<gene>
    <name evidence="1" type="ORF">D1970_14595</name>
</gene>